<dbReference type="EMBL" id="CP015772">
    <property type="protein sequence ID" value="ANH80059.1"/>
    <property type="molecule type" value="Genomic_DNA"/>
</dbReference>
<dbReference type="AlphaFoldDB" id="A0A1A9HZ33"/>
<feature type="compositionally biased region" description="Basic and acidic residues" evidence="1">
    <location>
        <begin position="118"/>
        <end position="132"/>
    </location>
</feature>
<name>A0A1A9HZ33_9BACT</name>
<feature type="region of interest" description="Disordered" evidence="1">
    <location>
        <begin position="84"/>
        <end position="135"/>
    </location>
</feature>
<gene>
    <name evidence="2" type="ORF">A8C56_02835</name>
</gene>
<dbReference type="Proteomes" id="UP000077667">
    <property type="component" value="Chromosome"/>
</dbReference>
<dbReference type="KEGG" id="nia:A8C56_02835"/>
<evidence type="ECO:0000256" key="1">
    <source>
        <dbReference type="SAM" id="MobiDB-lite"/>
    </source>
</evidence>
<dbReference type="RefSeq" id="WP_067751783.1">
    <property type="nucleotide sequence ID" value="NZ_CP015772.1"/>
</dbReference>
<feature type="compositionally biased region" description="Gly residues" evidence="1">
    <location>
        <begin position="97"/>
        <end position="117"/>
    </location>
</feature>
<reference evidence="2 3" key="1">
    <citation type="submission" date="2016-05" db="EMBL/GenBank/DDBJ databases">
        <title>Niabella ginsenosidivorans BS26 whole genome sequencing.</title>
        <authorList>
            <person name="Im W.T."/>
            <person name="Siddiqi M.Z."/>
        </authorList>
    </citation>
    <scope>NUCLEOTIDE SEQUENCE [LARGE SCALE GENOMIC DNA]</scope>
    <source>
        <strain evidence="2 3">BS26</strain>
    </source>
</reference>
<evidence type="ECO:0000313" key="2">
    <source>
        <dbReference type="EMBL" id="ANH80059.1"/>
    </source>
</evidence>
<proteinExistence type="predicted"/>
<accession>A0A1A9HZ33</accession>
<protein>
    <submittedName>
        <fullName evidence="2">Uncharacterized protein</fullName>
    </submittedName>
</protein>
<keyword evidence="3" id="KW-1185">Reference proteome</keyword>
<evidence type="ECO:0000313" key="3">
    <source>
        <dbReference type="Proteomes" id="UP000077667"/>
    </source>
</evidence>
<sequence length="239" mass="24830">MSPTDWVRWTDKYGDQHADYVASVKNQSQAEAWAKSQDEDASKISTQKTGIVERGYTDADGTRKGYQLNEDGTVTALAYGKPTFTEHDKSNAEPGEIEGGVPGGVEGGKVGSELGGKGTEEPKPNDPLDIVDKVNSGTGMTNSVIDTGIEAAEAEAKTTGAAMNGLKVATRGLGGISAGIDAGIAIKQAYDNPTAGNITKAAIKGALLELEVFGKVNPVVGIVTDVLDLTGATDALFRW</sequence>
<dbReference type="STRING" id="1176587.A8C56_02835"/>
<organism evidence="2 3">
    <name type="scientific">Niabella ginsenosidivorans</name>
    <dbReference type="NCBI Taxonomy" id="1176587"/>
    <lineage>
        <taxon>Bacteria</taxon>
        <taxon>Pseudomonadati</taxon>
        <taxon>Bacteroidota</taxon>
        <taxon>Chitinophagia</taxon>
        <taxon>Chitinophagales</taxon>
        <taxon>Chitinophagaceae</taxon>
        <taxon>Niabella</taxon>
    </lineage>
</organism>